<evidence type="ECO:0000256" key="2">
    <source>
        <dbReference type="SAM" id="Phobius"/>
    </source>
</evidence>
<dbReference type="InterPro" id="IPR037522">
    <property type="entry name" value="HD_GYP_dom"/>
</dbReference>
<dbReference type="InterPro" id="IPR029016">
    <property type="entry name" value="GAF-like_dom_sf"/>
</dbReference>
<name>A0A1F7SF73_9BACT</name>
<dbReference type="Proteomes" id="UP000178082">
    <property type="component" value="Unassembled WGS sequence"/>
</dbReference>
<dbReference type="SUPFAM" id="SSF55781">
    <property type="entry name" value="GAF domain-like"/>
    <property type="match status" value="1"/>
</dbReference>
<dbReference type="Pfam" id="PF13185">
    <property type="entry name" value="GAF_2"/>
    <property type="match status" value="1"/>
</dbReference>
<dbReference type="SMART" id="SM00471">
    <property type="entry name" value="HDc"/>
    <property type="match status" value="1"/>
</dbReference>
<evidence type="ECO:0000313" key="4">
    <source>
        <dbReference type="EMBL" id="OGL51898.1"/>
    </source>
</evidence>
<dbReference type="SMART" id="SM00065">
    <property type="entry name" value="GAF"/>
    <property type="match status" value="1"/>
</dbReference>
<reference evidence="4 5" key="1">
    <citation type="journal article" date="2016" name="Nat. Commun.">
        <title>Thousands of microbial genomes shed light on interconnected biogeochemical processes in an aquifer system.</title>
        <authorList>
            <person name="Anantharaman K."/>
            <person name="Brown C.T."/>
            <person name="Hug L.A."/>
            <person name="Sharon I."/>
            <person name="Castelle C.J."/>
            <person name="Probst A.J."/>
            <person name="Thomas B.C."/>
            <person name="Singh A."/>
            <person name="Wilkins M.J."/>
            <person name="Karaoz U."/>
            <person name="Brodie E.L."/>
            <person name="Williams K.H."/>
            <person name="Hubbard S.S."/>
            <person name="Banfield J.F."/>
        </authorList>
    </citation>
    <scope>NUCLEOTIDE SEQUENCE [LARGE SCALE GENOMIC DNA]</scope>
</reference>
<keyword evidence="2" id="KW-0472">Membrane</keyword>
<dbReference type="SUPFAM" id="SSF109604">
    <property type="entry name" value="HD-domain/PDEase-like"/>
    <property type="match status" value="1"/>
</dbReference>
<dbReference type="PANTHER" id="PTHR43155">
    <property type="entry name" value="CYCLIC DI-GMP PHOSPHODIESTERASE PA4108-RELATED"/>
    <property type="match status" value="1"/>
</dbReference>
<dbReference type="PROSITE" id="PS51832">
    <property type="entry name" value="HD_GYP"/>
    <property type="match status" value="1"/>
</dbReference>
<sequence length="461" mass="52420">MELKKTHPKEEDRKKMSEKENRPLFHEELTPENITYRSRLVFCVISIIPLVTMTYLSYKYVFPFLDSRGDDTLKISAISIIILSVFLSVFGYLFSQRDGNRTIKAMGRTNRQLATLFKVANSLSSTVHIDIILKEILESGTKLIEGESGTIFLRENGNLICREVAGSAKNRNKGKELPVNGSPYENVILKKDILIFNKTSDSGEINSFPAGKFSDKNDWFDDSVNSLICLPLIYNDEAIGILEVFNKKGKKGFDETDKKLLENLAVQASISIKNAEFYDNQNNFSIHMLELLVSAMEDNVAWEGHLHNVARYCNFISRKLNLPESERKNLHFAALLHDIGMLKIEPISRTVPEEFQKHPAIGSEMIKPITIWKKIHPIILHHHENFDGSGYPEKLKGEEIPIGARIIHVVEAYDTLTNEETYSGVLSRDEAMKELERCAGTKYDPKIINVFLAVLKEQEAQ</sequence>
<accession>A0A1F7SF73</accession>
<evidence type="ECO:0000313" key="5">
    <source>
        <dbReference type="Proteomes" id="UP000178082"/>
    </source>
</evidence>
<evidence type="ECO:0000256" key="1">
    <source>
        <dbReference type="SAM" id="MobiDB-lite"/>
    </source>
</evidence>
<dbReference type="Gene3D" id="1.10.3210.10">
    <property type="entry name" value="Hypothetical protein af1432"/>
    <property type="match status" value="1"/>
</dbReference>
<evidence type="ECO:0000259" key="3">
    <source>
        <dbReference type="PROSITE" id="PS51832"/>
    </source>
</evidence>
<dbReference type="InterPro" id="IPR003607">
    <property type="entry name" value="HD/PDEase_dom"/>
</dbReference>
<gene>
    <name evidence="4" type="ORF">A3G31_05815</name>
</gene>
<dbReference type="EMBL" id="MGDI01000036">
    <property type="protein sequence ID" value="OGL51898.1"/>
    <property type="molecule type" value="Genomic_DNA"/>
</dbReference>
<proteinExistence type="predicted"/>
<dbReference type="Pfam" id="PF13487">
    <property type="entry name" value="HD_5"/>
    <property type="match status" value="1"/>
</dbReference>
<comment type="caution">
    <text evidence="4">The sequence shown here is derived from an EMBL/GenBank/DDBJ whole genome shotgun (WGS) entry which is preliminary data.</text>
</comment>
<dbReference type="InterPro" id="IPR003018">
    <property type="entry name" value="GAF"/>
</dbReference>
<dbReference type="STRING" id="1817883.A3G31_05815"/>
<keyword evidence="2" id="KW-1133">Transmembrane helix</keyword>
<dbReference type="Gene3D" id="3.30.450.40">
    <property type="match status" value="1"/>
</dbReference>
<dbReference type="CDD" id="cd00077">
    <property type="entry name" value="HDc"/>
    <property type="match status" value="1"/>
</dbReference>
<feature type="transmembrane region" description="Helical" evidence="2">
    <location>
        <begin position="73"/>
        <end position="94"/>
    </location>
</feature>
<protein>
    <recommendedName>
        <fullName evidence="3">HD-GYP domain-containing protein</fullName>
    </recommendedName>
</protein>
<organism evidence="4 5">
    <name type="scientific">Candidatus Schekmanbacteria bacterium RIFCSPLOWO2_12_FULL_38_15</name>
    <dbReference type="NCBI Taxonomy" id="1817883"/>
    <lineage>
        <taxon>Bacteria</taxon>
        <taxon>Candidatus Schekmaniibacteriota</taxon>
    </lineage>
</organism>
<dbReference type="AlphaFoldDB" id="A0A1F7SF73"/>
<dbReference type="PANTHER" id="PTHR43155:SF2">
    <property type="entry name" value="CYCLIC DI-GMP PHOSPHODIESTERASE PA4108"/>
    <property type="match status" value="1"/>
</dbReference>
<feature type="domain" description="HD-GYP" evidence="3">
    <location>
        <begin position="280"/>
        <end position="461"/>
    </location>
</feature>
<feature type="region of interest" description="Disordered" evidence="1">
    <location>
        <begin position="1"/>
        <end position="22"/>
    </location>
</feature>
<keyword evidence="2" id="KW-0812">Transmembrane</keyword>
<feature type="transmembrane region" description="Helical" evidence="2">
    <location>
        <begin position="40"/>
        <end position="61"/>
    </location>
</feature>